<gene>
    <name evidence="1" type="ORF">H312_02945</name>
</gene>
<dbReference type="OrthoDB" id="2189913at2759"/>
<dbReference type="PANTHER" id="PTHR28229:SF1">
    <property type="entry name" value="TRANSLOCATION PROTEIN SEC66"/>
    <property type="match status" value="1"/>
</dbReference>
<dbReference type="HOGENOM" id="CLU_1547159_0_0_1"/>
<dbReference type="EMBL" id="KK365242">
    <property type="protein sequence ID" value="KCZ79662.1"/>
    <property type="molecule type" value="Genomic_DNA"/>
</dbReference>
<evidence type="ECO:0000313" key="2">
    <source>
        <dbReference type="Proteomes" id="UP000030655"/>
    </source>
</evidence>
<keyword evidence="2" id="KW-1185">Reference proteome</keyword>
<dbReference type="GO" id="GO:0031207">
    <property type="term" value="C:Sec62/Sec63 complex"/>
    <property type="evidence" value="ECO:0007669"/>
    <property type="project" value="InterPro"/>
</dbReference>
<organism evidence="1 2">
    <name type="scientific">Anncaliia algerae PRA339</name>
    <dbReference type="NCBI Taxonomy" id="1288291"/>
    <lineage>
        <taxon>Eukaryota</taxon>
        <taxon>Fungi</taxon>
        <taxon>Fungi incertae sedis</taxon>
        <taxon>Microsporidia</taxon>
        <taxon>Tubulinosematoidea</taxon>
        <taxon>Tubulinosematidae</taxon>
        <taxon>Anncaliia</taxon>
    </lineage>
</organism>
<accession>A0A059EXS7</accession>
<protein>
    <submittedName>
        <fullName evidence="1">Uncharacterized protein</fullName>
    </submittedName>
</protein>
<dbReference type="STRING" id="1288291.A0A059EXS7"/>
<dbReference type="Pfam" id="PF09802">
    <property type="entry name" value="Sec66"/>
    <property type="match status" value="1"/>
</dbReference>
<dbReference type="VEuPathDB" id="MicrosporidiaDB:H312_02945"/>
<reference evidence="2" key="1">
    <citation type="submission" date="2013-02" db="EMBL/GenBank/DDBJ databases">
        <authorList>
            <consortium name="The Broad Institute Genome Sequencing Platform"/>
            <person name="Cuomo C."/>
            <person name="Becnel J."/>
            <person name="Sanscrainte N."/>
            <person name="Walker B."/>
            <person name="Young S.K."/>
            <person name="Zeng Q."/>
            <person name="Gargeya S."/>
            <person name="Fitzgerald M."/>
            <person name="Haas B."/>
            <person name="Abouelleil A."/>
            <person name="Alvarado L."/>
            <person name="Arachchi H.M."/>
            <person name="Berlin A.M."/>
            <person name="Chapman S.B."/>
            <person name="Dewar J."/>
            <person name="Goldberg J."/>
            <person name="Griggs A."/>
            <person name="Gujja S."/>
            <person name="Hansen M."/>
            <person name="Howarth C."/>
            <person name="Imamovic A."/>
            <person name="Larimer J."/>
            <person name="McCowan C."/>
            <person name="Murphy C."/>
            <person name="Neiman D."/>
            <person name="Pearson M."/>
            <person name="Priest M."/>
            <person name="Roberts A."/>
            <person name="Saif S."/>
            <person name="Shea T."/>
            <person name="Sisk P."/>
            <person name="Sykes S."/>
            <person name="Wortman J."/>
            <person name="Nusbaum C."/>
            <person name="Birren B."/>
        </authorList>
    </citation>
    <scope>NUCLEOTIDE SEQUENCE [LARGE SCALE GENOMIC DNA]</scope>
    <source>
        <strain evidence="2">PRA339</strain>
    </source>
</reference>
<name>A0A059EXS7_9MICR</name>
<dbReference type="AlphaFoldDB" id="A0A059EXS7"/>
<dbReference type="Proteomes" id="UP000030655">
    <property type="component" value="Unassembled WGS sequence"/>
</dbReference>
<dbReference type="PANTHER" id="PTHR28229">
    <property type="entry name" value="TRANSLOCATION PROTEIN SEC66"/>
    <property type="match status" value="1"/>
</dbReference>
<proteinExistence type="predicted"/>
<sequence>MFLVIGSILISGIILLFFWLKSLSKKQTEGWFPPNEELESYYNLTNVSITQKQKALLAAAVTTIQRIEELENERDPVFELSQDHIISFDLLNFFEKSISDLEVEKMVICSEADSLKDDWSNSIFREAEVMASKIKKIPNKKVSIDEALFNKKRETLEKKIQIKLGLINEVNKI</sequence>
<reference evidence="1 2" key="2">
    <citation type="submission" date="2014-03" db="EMBL/GenBank/DDBJ databases">
        <title>The Genome Sequence of Anncaliia algerae insect isolate PRA339.</title>
        <authorList>
            <consortium name="The Broad Institute Genome Sequencing Platform"/>
            <consortium name="The Broad Institute Genome Sequencing Center for Infectious Disease"/>
            <person name="Cuomo C."/>
            <person name="Becnel J."/>
            <person name="Sanscrainte N."/>
            <person name="Walker B."/>
            <person name="Young S.K."/>
            <person name="Zeng Q."/>
            <person name="Gargeya S."/>
            <person name="Fitzgerald M."/>
            <person name="Haas B."/>
            <person name="Abouelleil A."/>
            <person name="Alvarado L."/>
            <person name="Arachchi H.M."/>
            <person name="Berlin A.M."/>
            <person name="Chapman S.B."/>
            <person name="Dewar J."/>
            <person name="Goldberg J."/>
            <person name="Griggs A."/>
            <person name="Gujja S."/>
            <person name="Hansen M."/>
            <person name="Howarth C."/>
            <person name="Imamovic A."/>
            <person name="Larimer J."/>
            <person name="McCowan C."/>
            <person name="Murphy C."/>
            <person name="Neiman D."/>
            <person name="Pearson M."/>
            <person name="Priest M."/>
            <person name="Roberts A."/>
            <person name="Saif S."/>
            <person name="Shea T."/>
            <person name="Sisk P."/>
            <person name="Sykes S."/>
            <person name="Wortman J."/>
            <person name="Nusbaum C."/>
            <person name="Birren B."/>
        </authorList>
    </citation>
    <scope>NUCLEOTIDE SEQUENCE [LARGE SCALE GENOMIC DNA]</scope>
    <source>
        <strain evidence="1 2">PRA339</strain>
    </source>
</reference>
<evidence type="ECO:0000313" key="1">
    <source>
        <dbReference type="EMBL" id="KCZ79662.1"/>
    </source>
</evidence>
<dbReference type="GO" id="GO:0031204">
    <property type="term" value="P:post-translational protein targeting to membrane, translocation"/>
    <property type="evidence" value="ECO:0007669"/>
    <property type="project" value="InterPro"/>
</dbReference>
<dbReference type="InterPro" id="IPR018624">
    <property type="entry name" value="Sec66"/>
</dbReference>